<dbReference type="AlphaFoldDB" id="A0A561SRF1"/>
<organism evidence="2 3">
    <name type="scientific">Pseudonocardia hierapolitana</name>
    <dbReference type="NCBI Taxonomy" id="1128676"/>
    <lineage>
        <taxon>Bacteria</taxon>
        <taxon>Bacillati</taxon>
        <taxon>Actinomycetota</taxon>
        <taxon>Actinomycetes</taxon>
        <taxon>Pseudonocardiales</taxon>
        <taxon>Pseudonocardiaceae</taxon>
        <taxon>Pseudonocardia</taxon>
    </lineage>
</organism>
<evidence type="ECO:0000313" key="2">
    <source>
        <dbReference type="EMBL" id="TWF77436.1"/>
    </source>
</evidence>
<dbReference type="Gene3D" id="3.40.50.1820">
    <property type="entry name" value="alpha/beta hydrolase"/>
    <property type="match status" value="1"/>
</dbReference>
<feature type="domain" description="AB hydrolase-1" evidence="1">
    <location>
        <begin position="23"/>
        <end position="250"/>
    </location>
</feature>
<dbReference type="PANTHER" id="PTHR43433:SF5">
    <property type="entry name" value="AB HYDROLASE-1 DOMAIN-CONTAINING PROTEIN"/>
    <property type="match status" value="1"/>
</dbReference>
<keyword evidence="3" id="KW-1185">Reference proteome</keyword>
<accession>A0A561SRF1</accession>
<dbReference type="SUPFAM" id="SSF53474">
    <property type="entry name" value="alpha/beta-Hydrolases"/>
    <property type="match status" value="1"/>
</dbReference>
<dbReference type="Pfam" id="PF12697">
    <property type="entry name" value="Abhydrolase_6"/>
    <property type="match status" value="1"/>
</dbReference>
<gene>
    <name evidence="2" type="ORF">FHX44_113345</name>
</gene>
<dbReference type="OrthoDB" id="63519at2"/>
<dbReference type="PANTHER" id="PTHR43433">
    <property type="entry name" value="HYDROLASE, ALPHA/BETA FOLD FAMILY PROTEIN"/>
    <property type="match status" value="1"/>
</dbReference>
<sequence>METVTSADGTTIAFDQIGAGPPLVLVAGASCDRAVDARIAEGLGAHFTVLNYDRRGRGDSTDTLPYAVEREIEDLEILLAAAGGSALVVGLSSGAVLAAHAAASGLRIGHLVMWEPPFRLDAAAQRAAREYAERIRALLAEGRRGDALELFMTVVGLPAEAIAGIRRSPYWAQGEKLAPTLAYDAAVMGDGSIPGERFATITVPTAVFTGGGSPDWFRAAGRTAADAIPGATYGELPGQTHDVAPDALAAAVHEVTAYARRP</sequence>
<protein>
    <submittedName>
        <fullName evidence="2">Pimeloyl-ACP methyl ester carboxylesterase</fullName>
    </submittedName>
</protein>
<dbReference type="Proteomes" id="UP000321261">
    <property type="component" value="Unassembled WGS sequence"/>
</dbReference>
<dbReference type="InterPro" id="IPR050471">
    <property type="entry name" value="AB_hydrolase"/>
</dbReference>
<dbReference type="RefSeq" id="WP_147256615.1">
    <property type="nucleotide sequence ID" value="NZ_VIWU01000001.1"/>
</dbReference>
<evidence type="ECO:0000313" key="3">
    <source>
        <dbReference type="Proteomes" id="UP000321261"/>
    </source>
</evidence>
<reference evidence="2 3" key="1">
    <citation type="submission" date="2019-06" db="EMBL/GenBank/DDBJ databases">
        <title>Sequencing the genomes of 1000 actinobacteria strains.</title>
        <authorList>
            <person name="Klenk H.-P."/>
        </authorList>
    </citation>
    <scope>NUCLEOTIDE SEQUENCE [LARGE SCALE GENOMIC DNA]</scope>
    <source>
        <strain evidence="2 3">DSM 45671</strain>
    </source>
</reference>
<dbReference type="InterPro" id="IPR000073">
    <property type="entry name" value="AB_hydrolase_1"/>
</dbReference>
<proteinExistence type="predicted"/>
<name>A0A561SRF1_9PSEU</name>
<dbReference type="EMBL" id="VIWU01000001">
    <property type="protein sequence ID" value="TWF77436.1"/>
    <property type="molecule type" value="Genomic_DNA"/>
</dbReference>
<comment type="caution">
    <text evidence="2">The sequence shown here is derived from an EMBL/GenBank/DDBJ whole genome shotgun (WGS) entry which is preliminary data.</text>
</comment>
<evidence type="ECO:0000259" key="1">
    <source>
        <dbReference type="Pfam" id="PF12697"/>
    </source>
</evidence>
<dbReference type="InterPro" id="IPR029058">
    <property type="entry name" value="AB_hydrolase_fold"/>
</dbReference>
<dbReference type="GO" id="GO:0003824">
    <property type="term" value="F:catalytic activity"/>
    <property type="evidence" value="ECO:0007669"/>
    <property type="project" value="UniProtKB-ARBA"/>
</dbReference>